<accession>A0A6J7DHT6</accession>
<proteinExistence type="predicted"/>
<gene>
    <name evidence="1" type="ORF">UFOPK3402_00586</name>
</gene>
<dbReference type="AlphaFoldDB" id="A0A6J7DHT6"/>
<reference evidence="1" key="1">
    <citation type="submission" date="2020-05" db="EMBL/GenBank/DDBJ databases">
        <authorList>
            <person name="Chiriac C."/>
            <person name="Salcher M."/>
            <person name="Ghai R."/>
            <person name="Kavagutti S V."/>
        </authorList>
    </citation>
    <scope>NUCLEOTIDE SEQUENCE</scope>
</reference>
<sequence>MLKRTCSVAGAVVLMAFGAVTVPASATAAPAVPKVSNCGEISAKPSGIVLSCADANTALETLKWSAWGQSAAKATGVFSENDCQPTCAAGMFHRYKAVVTLSAPKTVKGTKVFTKVRVVFPGITDQTNRTYTLK</sequence>
<organism evidence="1">
    <name type="scientific">freshwater metagenome</name>
    <dbReference type="NCBI Taxonomy" id="449393"/>
    <lineage>
        <taxon>unclassified sequences</taxon>
        <taxon>metagenomes</taxon>
        <taxon>ecological metagenomes</taxon>
    </lineage>
</organism>
<evidence type="ECO:0000313" key="1">
    <source>
        <dbReference type="EMBL" id="CAB4868858.1"/>
    </source>
</evidence>
<dbReference type="EMBL" id="CAFBLS010000052">
    <property type="protein sequence ID" value="CAB4868858.1"/>
    <property type="molecule type" value="Genomic_DNA"/>
</dbReference>
<name>A0A6J7DHT6_9ZZZZ</name>
<protein>
    <submittedName>
        <fullName evidence="1">Unannotated protein</fullName>
    </submittedName>
</protein>